<dbReference type="EMBL" id="CP001700">
    <property type="protein sequence ID" value="ACU72478.1"/>
    <property type="molecule type" value="Genomic_DNA"/>
</dbReference>
<gene>
    <name evidence="3" type="ordered locus">Caci_3573</name>
</gene>
<evidence type="ECO:0008006" key="5">
    <source>
        <dbReference type="Google" id="ProtNLM"/>
    </source>
</evidence>
<evidence type="ECO:0000313" key="4">
    <source>
        <dbReference type="Proteomes" id="UP000000851"/>
    </source>
</evidence>
<dbReference type="KEGG" id="cai:Caci_3573"/>
<feature type="chain" id="PRO_5039549914" description="Lipoprotein" evidence="2">
    <location>
        <begin position="18"/>
        <end position="199"/>
    </location>
</feature>
<dbReference type="eggNOG" id="ENOG5032RQW">
    <property type="taxonomic scope" value="Bacteria"/>
</dbReference>
<feature type="region of interest" description="Disordered" evidence="1">
    <location>
        <begin position="28"/>
        <end position="53"/>
    </location>
</feature>
<organism evidence="3 4">
    <name type="scientific">Catenulispora acidiphila (strain DSM 44928 / JCM 14897 / NBRC 102108 / NRRL B-24433 / ID139908)</name>
    <dbReference type="NCBI Taxonomy" id="479433"/>
    <lineage>
        <taxon>Bacteria</taxon>
        <taxon>Bacillati</taxon>
        <taxon>Actinomycetota</taxon>
        <taxon>Actinomycetes</taxon>
        <taxon>Catenulisporales</taxon>
        <taxon>Catenulisporaceae</taxon>
        <taxon>Catenulispora</taxon>
    </lineage>
</organism>
<keyword evidence="2" id="KW-0732">Signal</keyword>
<evidence type="ECO:0000256" key="2">
    <source>
        <dbReference type="SAM" id="SignalP"/>
    </source>
</evidence>
<feature type="signal peptide" evidence="2">
    <location>
        <begin position="1"/>
        <end position="17"/>
    </location>
</feature>
<protein>
    <recommendedName>
        <fullName evidence="5">Lipoprotein</fullName>
    </recommendedName>
</protein>
<dbReference type="STRING" id="479433.Caci_3573"/>
<name>C7QAH9_CATAD</name>
<sequence length="199" mass="19515" precursor="true">MRALRLLAAVSVTAAMAAGCASAKATAPGASAPSTSSSPSAAAGATTAPTAGSSAAGPSASALMVCGTEIQGAVETILAASPAPTTTTTWTDHLYTCTYHLASGTLVLSVKESPDTASANTYLATLQRQLGSTTPLTGSEGLGNPGFQNAAGNVVVLKDDKTLHVDATGLAAASGPSKLSRADVAYEVTTDILGCWTGK</sequence>
<dbReference type="InParanoid" id="C7QAH9"/>
<evidence type="ECO:0000256" key="1">
    <source>
        <dbReference type="SAM" id="MobiDB-lite"/>
    </source>
</evidence>
<evidence type="ECO:0000313" key="3">
    <source>
        <dbReference type="EMBL" id="ACU72478.1"/>
    </source>
</evidence>
<dbReference type="OrthoDB" id="3699565at2"/>
<proteinExistence type="predicted"/>
<keyword evidence="4" id="KW-1185">Reference proteome</keyword>
<dbReference type="RefSeq" id="WP_015792207.1">
    <property type="nucleotide sequence ID" value="NC_013131.1"/>
</dbReference>
<accession>C7QAH9</accession>
<dbReference type="Proteomes" id="UP000000851">
    <property type="component" value="Chromosome"/>
</dbReference>
<dbReference type="PROSITE" id="PS51257">
    <property type="entry name" value="PROKAR_LIPOPROTEIN"/>
    <property type="match status" value="1"/>
</dbReference>
<reference evidence="3 4" key="1">
    <citation type="journal article" date="2009" name="Stand. Genomic Sci.">
        <title>Complete genome sequence of Catenulispora acidiphila type strain (ID 139908).</title>
        <authorList>
            <person name="Copeland A."/>
            <person name="Lapidus A."/>
            <person name="Glavina Del Rio T."/>
            <person name="Nolan M."/>
            <person name="Lucas S."/>
            <person name="Chen F."/>
            <person name="Tice H."/>
            <person name="Cheng J.F."/>
            <person name="Bruce D."/>
            <person name="Goodwin L."/>
            <person name="Pitluck S."/>
            <person name="Mikhailova N."/>
            <person name="Pati A."/>
            <person name="Ivanova N."/>
            <person name="Mavromatis K."/>
            <person name="Chen A."/>
            <person name="Palaniappan K."/>
            <person name="Chain P."/>
            <person name="Land M."/>
            <person name="Hauser L."/>
            <person name="Chang Y.J."/>
            <person name="Jeffries C.D."/>
            <person name="Chertkov O."/>
            <person name="Brettin T."/>
            <person name="Detter J.C."/>
            <person name="Han C."/>
            <person name="Ali Z."/>
            <person name="Tindall B.J."/>
            <person name="Goker M."/>
            <person name="Bristow J."/>
            <person name="Eisen J.A."/>
            <person name="Markowitz V."/>
            <person name="Hugenholtz P."/>
            <person name="Kyrpides N.C."/>
            <person name="Klenk H.P."/>
        </authorList>
    </citation>
    <scope>NUCLEOTIDE SEQUENCE [LARGE SCALE GENOMIC DNA]</scope>
    <source>
        <strain evidence="4">DSM 44928 / JCM 14897 / NBRC 102108 / NRRL B-24433 / ID139908</strain>
    </source>
</reference>
<dbReference type="AlphaFoldDB" id="C7QAH9"/>
<dbReference type="HOGENOM" id="CLU_118476_0_0_11"/>